<dbReference type="STRING" id="35608.A0A2U1KCF8"/>
<protein>
    <submittedName>
        <fullName evidence="1">Uncharacterized protein</fullName>
    </submittedName>
</protein>
<dbReference type="OrthoDB" id="270970at2759"/>
<accession>A0A2U1KCF8</accession>
<sequence>MKDTEKLAFNDNGGVMTNNSYLESEAKSSLLSQLCFITLESLIEGLRELNIIVWNSNTLSHDDFIGSGK</sequence>
<evidence type="ECO:0000313" key="2">
    <source>
        <dbReference type="Proteomes" id="UP000245207"/>
    </source>
</evidence>
<keyword evidence="2" id="KW-1185">Reference proteome</keyword>
<organism evidence="1 2">
    <name type="scientific">Artemisia annua</name>
    <name type="common">Sweet wormwood</name>
    <dbReference type="NCBI Taxonomy" id="35608"/>
    <lineage>
        <taxon>Eukaryota</taxon>
        <taxon>Viridiplantae</taxon>
        <taxon>Streptophyta</taxon>
        <taxon>Embryophyta</taxon>
        <taxon>Tracheophyta</taxon>
        <taxon>Spermatophyta</taxon>
        <taxon>Magnoliopsida</taxon>
        <taxon>eudicotyledons</taxon>
        <taxon>Gunneridae</taxon>
        <taxon>Pentapetalae</taxon>
        <taxon>asterids</taxon>
        <taxon>campanulids</taxon>
        <taxon>Asterales</taxon>
        <taxon>Asteraceae</taxon>
        <taxon>Asteroideae</taxon>
        <taxon>Anthemideae</taxon>
        <taxon>Artemisiinae</taxon>
        <taxon>Artemisia</taxon>
    </lineage>
</organism>
<dbReference type="AlphaFoldDB" id="A0A2U1KCF8"/>
<gene>
    <name evidence="1" type="ORF">CTI12_AA619050</name>
</gene>
<dbReference type="EMBL" id="PKPP01022625">
    <property type="protein sequence ID" value="PWA34444.1"/>
    <property type="molecule type" value="Genomic_DNA"/>
</dbReference>
<comment type="caution">
    <text evidence="1">The sequence shown here is derived from an EMBL/GenBank/DDBJ whole genome shotgun (WGS) entry which is preliminary data.</text>
</comment>
<name>A0A2U1KCF8_ARTAN</name>
<reference evidence="1 2" key="1">
    <citation type="journal article" date="2018" name="Mol. Plant">
        <title>The genome of Artemisia annua provides insight into the evolution of Asteraceae family and artemisinin biosynthesis.</title>
        <authorList>
            <person name="Shen Q."/>
            <person name="Zhang L."/>
            <person name="Liao Z."/>
            <person name="Wang S."/>
            <person name="Yan T."/>
            <person name="Shi P."/>
            <person name="Liu M."/>
            <person name="Fu X."/>
            <person name="Pan Q."/>
            <person name="Wang Y."/>
            <person name="Lv Z."/>
            <person name="Lu X."/>
            <person name="Zhang F."/>
            <person name="Jiang W."/>
            <person name="Ma Y."/>
            <person name="Chen M."/>
            <person name="Hao X."/>
            <person name="Li L."/>
            <person name="Tang Y."/>
            <person name="Lv G."/>
            <person name="Zhou Y."/>
            <person name="Sun X."/>
            <person name="Brodelius P.E."/>
            <person name="Rose J.K.C."/>
            <person name="Tang K."/>
        </authorList>
    </citation>
    <scope>NUCLEOTIDE SEQUENCE [LARGE SCALE GENOMIC DNA]</scope>
    <source>
        <strain evidence="2">cv. Huhao1</strain>
        <tissue evidence="1">Leaf</tissue>
    </source>
</reference>
<evidence type="ECO:0000313" key="1">
    <source>
        <dbReference type="EMBL" id="PWA34444.1"/>
    </source>
</evidence>
<proteinExistence type="predicted"/>
<dbReference type="Proteomes" id="UP000245207">
    <property type="component" value="Unassembled WGS sequence"/>
</dbReference>